<dbReference type="PANTHER" id="PTHR12683:SF13">
    <property type="entry name" value="CDK-ACTIVATING KINASE ASSEMBLY FACTOR MAT1"/>
    <property type="match status" value="1"/>
</dbReference>
<dbReference type="AlphaFoldDB" id="A0AAW1SN83"/>
<evidence type="ECO:0000313" key="2">
    <source>
        <dbReference type="EMBL" id="KAK9847699.1"/>
    </source>
</evidence>
<gene>
    <name evidence="2" type="ORF">WJX84_007832</name>
</gene>
<reference evidence="2 3" key="1">
    <citation type="journal article" date="2024" name="Nat. Commun.">
        <title>Phylogenomics reveals the evolutionary origins of lichenization in chlorophyte algae.</title>
        <authorList>
            <person name="Puginier C."/>
            <person name="Libourel C."/>
            <person name="Otte J."/>
            <person name="Skaloud P."/>
            <person name="Haon M."/>
            <person name="Grisel S."/>
            <person name="Petersen M."/>
            <person name="Berrin J.G."/>
            <person name="Delaux P.M."/>
            <person name="Dal Grande F."/>
            <person name="Keller J."/>
        </authorList>
    </citation>
    <scope>NUCLEOTIDE SEQUENCE [LARGE SCALE GENOMIC DNA]</scope>
    <source>
        <strain evidence="2 3">SAG 2523</strain>
    </source>
</reference>
<keyword evidence="3" id="KW-1185">Reference proteome</keyword>
<dbReference type="GO" id="GO:0006357">
    <property type="term" value="P:regulation of transcription by RNA polymerase II"/>
    <property type="evidence" value="ECO:0007669"/>
    <property type="project" value="TreeGrafter"/>
</dbReference>
<dbReference type="GO" id="GO:0005675">
    <property type="term" value="C:transcription factor TFIIH holo complex"/>
    <property type="evidence" value="ECO:0007669"/>
    <property type="project" value="TreeGrafter"/>
</dbReference>
<proteinExistence type="predicted"/>
<dbReference type="Pfam" id="PF06391">
    <property type="entry name" value="MAT1"/>
    <property type="match status" value="1"/>
</dbReference>
<dbReference type="PANTHER" id="PTHR12683">
    <property type="entry name" value="CDK-ACTIVATING KINASE ASSEMBLY FACTOR MAT1"/>
    <property type="match status" value="1"/>
</dbReference>
<protein>
    <recommendedName>
        <fullName evidence="1">MAT1 centre domain-containing protein</fullName>
    </recommendedName>
</protein>
<dbReference type="InterPro" id="IPR015877">
    <property type="entry name" value="MAT1_centre"/>
</dbReference>
<evidence type="ECO:0000313" key="3">
    <source>
        <dbReference type="Proteomes" id="UP001485043"/>
    </source>
</evidence>
<name>A0AAW1SN83_9CHLO</name>
<feature type="domain" description="MAT1 centre" evidence="1">
    <location>
        <begin position="6"/>
        <end position="81"/>
    </location>
</feature>
<comment type="caution">
    <text evidence="2">The sequence shown here is derived from an EMBL/GenBank/DDBJ whole genome shotgun (WGS) entry which is preliminary data.</text>
</comment>
<dbReference type="EMBL" id="JALJOV010001449">
    <property type="protein sequence ID" value="KAK9847699.1"/>
    <property type="molecule type" value="Genomic_DNA"/>
</dbReference>
<accession>A0AAW1SN83</accession>
<dbReference type="Proteomes" id="UP001485043">
    <property type="component" value="Unassembled WGS sequence"/>
</dbReference>
<dbReference type="GO" id="GO:0006281">
    <property type="term" value="P:DNA repair"/>
    <property type="evidence" value="ECO:0007669"/>
    <property type="project" value="TreeGrafter"/>
</dbReference>
<evidence type="ECO:0000259" key="1">
    <source>
        <dbReference type="Pfam" id="PF06391"/>
    </source>
</evidence>
<organism evidence="2 3">
    <name type="scientific">Apatococcus fuscideae</name>
    <dbReference type="NCBI Taxonomy" id="2026836"/>
    <lineage>
        <taxon>Eukaryota</taxon>
        <taxon>Viridiplantae</taxon>
        <taxon>Chlorophyta</taxon>
        <taxon>core chlorophytes</taxon>
        <taxon>Trebouxiophyceae</taxon>
        <taxon>Chlorellales</taxon>
        <taxon>Chlorellaceae</taxon>
        <taxon>Apatococcus</taxon>
    </lineage>
</organism>
<sequence length="147" mass="16592">MGDLLKEMKIRQRVQGIFNRQESDFPGLQDWNDYLEQREDIIMNLAEGVDVVETENRIAEYQKENYQEILENQAKQAERLRAAADAAFRPAAVPMAAQPGPMQPPSPLNQGSLSQDQLLSMALASGWTPNIPKLRLQQEAFSTIFAC</sequence>